<dbReference type="Gene3D" id="1.10.510.10">
    <property type="entry name" value="Transferase(Phosphotransferase) domain 1"/>
    <property type="match status" value="2"/>
</dbReference>
<feature type="domain" description="Protein kinase" evidence="3">
    <location>
        <begin position="1"/>
        <end position="206"/>
    </location>
</feature>
<comment type="caution">
    <text evidence="4">The sequence shown here is derived from an EMBL/GenBank/DDBJ whole genome shotgun (WGS) entry which is preliminary data.</text>
</comment>
<evidence type="ECO:0000313" key="4">
    <source>
        <dbReference type="EMBL" id="CAJ0580484.1"/>
    </source>
</evidence>
<dbReference type="GO" id="GO:0004672">
    <property type="term" value="F:protein kinase activity"/>
    <property type="evidence" value="ECO:0007669"/>
    <property type="project" value="InterPro"/>
</dbReference>
<protein>
    <recommendedName>
        <fullName evidence="3">Protein kinase domain-containing protein</fullName>
    </recommendedName>
</protein>
<dbReference type="PROSITE" id="PS50011">
    <property type="entry name" value="PROTEIN_KINASE_DOM"/>
    <property type="match status" value="1"/>
</dbReference>
<dbReference type="SUPFAM" id="SSF56112">
    <property type="entry name" value="Protein kinase-like (PK-like)"/>
    <property type="match status" value="1"/>
</dbReference>
<proteinExistence type="predicted"/>
<dbReference type="InterPro" id="IPR050117">
    <property type="entry name" value="MAPK"/>
</dbReference>
<dbReference type="InterPro" id="IPR011009">
    <property type="entry name" value="Kinase-like_dom_sf"/>
</dbReference>
<sequence length="235" mass="26637">MAALLYRERMIHRPPAVRQPIFTQSHPSQKMITTCTRSSPTIRYLHMSGIIHRDLKPSNIVVNDQCGLKCLILASPARTPRHGDADGDYVVTRYSEPRKTLNRTSRLFPGRDRIDHWTSIIRELRTPSDDFIERLGTSAAMYVRSLPMYPGRSIDQIVGDADFLSNTEQPNVNLTAAAARDLLVHMLAIDPKDRYSVEQSLNHPLRQAVVQDGRTLIFGEMMQFQNAHNIFTGTA</sequence>
<keyword evidence="1" id="KW-0547">Nucleotide-binding</keyword>
<dbReference type="GO" id="GO:0005524">
    <property type="term" value="F:ATP binding"/>
    <property type="evidence" value="ECO:0007669"/>
    <property type="project" value="UniProtKB-KW"/>
</dbReference>
<evidence type="ECO:0000259" key="3">
    <source>
        <dbReference type="PROSITE" id="PS50011"/>
    </source>
</evidence>
<accession>A0AA36D6A4</accession>
<evidence type="ECO:0000256" key="2">
    <source>
        <dbReference type="ARBA" id="ARBA00022840"/>
    </source>
</evidence>
<dbReference type="EMBL" id="CATQJA010002659">
    <property type="protein sequence ID" value="CAJ0580484.1"/>
    <property type="molecule type" value="Genomic_DNA"/>
</dbReference>
<evidence type="ECO:0000256" key="1">
    <source>
        <dbReference type="ARBA" id="ARBA00022741"/>
    </source>
</evidence>
<dbReference type="PANTHER" id="PTHR24055">
    <property type="entry name" value="MITOGEN-ACTIVATED PROTEIN KINASE"/>
    <property type="match status" value="1"/>
</dbReference>
<keyword evidence="5" id="KW-1185">Reference proteome</keyword>
<feature type="non-terminal residue" evidence="4">
    <location>
        <position position="1"/>
    </location>
</feature>
<name>A0AA36D6A4_9BILA</name>
<dbReference type="InterPro" id="IPR008271">
    <property type="entry name" value="Ser/Thr_kinase_AS"/>
</dbReference>
<reference evidence="4" key="1">
    <citation type="submission" date="2023-06" db="EMBL/GenBank/DDBJ databases">
        <authorList>
            <person name="Delattre M."/>
        </authorList>
    </citation>
    <scope>NUCLEOTIDE SEQUENCE</scope>
    <source>
        <strain evidence="4">AF72</strain>
    </source>
</reference>
<evidence type="ECO:0000313" key="5">
    <source>
        <dbReference type="Proteomes" id="UP001177023"/>
    </source>
</evidence>
<organism evidence="4 5">
    <name type="scientific">Mesorhabditis spiculigera</name>
    <dbReference type="NCBI Taxonomy" id="96644"/>
    <lineage>
        <taxon>Eukaryota</taxon>
        <taxon>Metazoa</taxon>
        <taxon>Ecdysozoa</taxon>
        <taxon>Nematoda</taxon>
        <taxon>Chromadorea</taxon>
        <taxon>Rhabditida</taxon>
        <taxon>Rhabditina</taxon>
        <taxon>Rhabditomorpha</taxon>
        <taxon>Rhabditoidea</taxon>
        <taxon>Rhabditidae</taxon>
        <taxon>Mesorhabditinae</taxon>
        <taxon>Mesorhabditis</taxon>
    </lineage>
</organism>
<keyword evidence="2" id="KW-0067">ATP-binding</keyword>
<gene>
    <name evidence="4" type="ORF">MSPICULIGERA_LOCUS18682</name>
</gene>
<dbReference type="Proteomes" id="UP001177023">
    <property type="component" value="Unassembled WGS sequence"/>
</dbReference>
<dbReference type="AlphaFoldDB" id="A0AA36D6A4"/>
<dbReference type="InterPro" id="IPR000719">
    <property type="entry name" value="Prot_kinase_dom"/>
</dbReference>
<dbReference type="PROSITE" id="PS00108">
    <property type="entry name" value="PROTEIN_KINASE_ST"/>
    <property type="match status" value="1"/>
</dbReference>